<accession>A0A1H8ZHV9</accession>
<dbReference type="InParanoid" id="A0A1H8ZHV9"/>
<reference evidence="2" key="1">
    <citation type="submission" date="2016-10" db="EMBL/GenBank/DDBJ databases">
        <authorList>
            <person name="Varghese N."/>
            <person name="Submissions S."/>
        </authorList>
    </citation>
    <scope>NUCLEOTIDE SEQUENCE [LARGE SCALE GENOMIC DNA]</scope>
    <source>
        <strain evidence="2">DSM 24740</strain>
    </source>
</reference>
<dbReference type="RefSeq" id="WP_090165048.1">
    <property type="nucleotide sequence ID" value="NZ_FOFB01000001.1"/>
</dbReference>
<name>A0A1H8ZHV9_9BACT</name>
<keyword evidence="2" id="KW-1185">Reference proteome</keyword>
<dbReference type="EMBL" id="FOFB01000001">
    <property type="protein sequence ID" value="SEP63873.1"/>
    <property type="molecule type" value="Genomic_DNA"/>
</dbReference>
<dbReference type="AlphaFoldDB" id="A0A1H8ZHV9"/>
<sequence length="293" mass="34347">MKIVFDRDIKGRKIKKGKNYEVISKENESYFILNDDKYPVNVIVKEKESLLLDSETMFCSPDKVEFNIEEIDLEIPPLLPNYLKFDKEYTYADFMLKRCWAVTEFSHKLLAAGIEVCDEFKMIAFKDLAKITYVRAEMSALFLSIGNFFSGCSDDQFHFRFDKHGKRNIGLLELANISFNPYWNGENNVSSLTNLEKWQENLEEKLVQILTINSDFGEHIKKHGFSEEEEWGCCLKRSISRIVRAIDAIAYEGFDAVHRLPLNDFLGNSTFGQYCLIFETKDYYYRFFLGNWD</sequence>
<gene>
    <name evidence="1" type="ORF">SAMN05444359_101327</name>
</gene>
<dbReference type="Proteomes" id="UP000199021">
    <property type="component" value="Unassembled WGS sequence"/>
</dbReference>
<evidence type="ECO:0000313" key="1">
    <source>
        <dbReference type="EMBL" id="SEP63873.1"/>
    </source>
</evidence>
<proteinExistence type="predicted"/>
<protein>
    <submittedName>
        <fullName evidence="1">Uncharacterized protein</fullName>
    </submittedName>
</protein>
<dbReference type="STRING" id="478744.SAMN05444359_101327"/>
<evidence type="ECO:0000313" key="2">
    <source>
        <dbReference type="Proteomes" id="UP000199021"/>
    </source>
</evidence>
<organism evidence="1 2">
    <name type="scientific">Neolewinella agarilytica</name>
    <dbReference type="NCBI Taxonomy" id="478744"/>
    <lineage>
        <taxon>Bacteria</taxon>
        <taxon>Pseudomonadati</taxon>
        <taxon>Bacteroidota</taxon>
        <taxon>Saprospiria</taxon>
        <taxon>Saprospirales</taxon>
        <taxon>Lewinellaceae</taxon>
        <taxon>Neolewinella</taxon>
    </lineage>
</organism>